<keyword evidence="2" id="KW-1185">Reference proteome</keyword>
<proteinExistence type="predicted"/>
<evidence type="ECO:0000313" key="1">
    <source>
        <dbReference type="EMBL" id="ROT34919.1"/>
    </source>
</evidence>
<reference evidence="1 2" key="1">
    <citation type="journal article" date="2018" name="Mol. Ecol.">
        <title>The obligate alkalophilic soda-lake fungus Sodiomyces alkalinus has shifted to a protein diet.</title>
        <authorList>
            <person name="Grum-Grzhimaylo A.A."/>
            <person name="Falkoski D.L."/>
            <person name="van den Heuvel J."/>
            <person name="Valero-Jimenez C.A."/>
            <person name="Min B."/>
            <person name="Choi I.G."/>
            <person name="Lipzen A."/>
            <person name="Daum C.G."/>
            <person name="Aanen D.K."/>
            <person name="Tsang A."/>
            <person name="Henrissat B."/>
            <person name="Bilanenko E.N."/>
            <person name="de Vries R.P."/>
            <person name="van Kan J.A.L."/>
            <person name="Grigoriev I.V."/>
            <person name="Debets A.J.M."/>
        </authorList>
    </citation>
    <scope>NUCLEOTIDE SEQUENCE [LARGE SCALE GENOMIC DNA]</scope>
    <source>
        <strain evidence="1 2">F11</strain>
    </source>
</reference>
<organism evidence="1 2">
    <name type="scientific">Sodiomyces alkalinus (strain CBS 110278 / VKM F-3762 / F11)</name>
    <name type="common">Alkaliphilic filamentous fungus</name>
    <dbReference type="NCBI Taxonomy" id="1314773"/>
    <lineage>
        <taxon>Eukaryota</taxon>
        <taxon>Fungi</taxon>
        <taxon>Dikarya</taxon>
        <taxon>Ascomycota</taxon>
        <taxon>Pezizomycotina</taxon>
        <taxon>Sordariomycetes</taxon>
        <taxon>Hypocreomycetidae</taxon>
        <taxon>Glomerellales</taxon>
        <taxon>Plectosphaerellaceae</taxon>
        <taxon>Sodiomyces</taxon>
    </lineage>
</organism>
<dbReference type="AlphaFoldDB" id="A0A3N2PK87"/>
<dbReference type="RefSeq" id="XP_028462725.1">
    <property type="nucleotide sequence ID" value="XM_028615632.1"/>
</dbReference>
<dbReference type="GeneID" id="39584109"/>
<sequence>MFRYDGHEIRTPPYFSSIITNARHICTCSALSSDMPRRNPPSGSTLGNCVVDLGMCSITSPRQTFKVPPQANLRHLESVYTLHCPRNARVFDLTTTFNDRKANYSQTISRHLSPRRNHARSLRHHTDLIILRPSFPPVLYNDN</sequence>
<evidence type="ECO:0000313" key="2">
    <source>
        <dbReference type="Proteomes" id="UP000272025"/>
    </source>
</evidence>
<gene>
    <name evidence="1" type="ORF">SODALDRAFT_73696</name>
</gene>
<dbReference type="Proteomes" id="UP000272025">
    <property type="component" value="Unassembled WGS sequence"/>
</dbReference>
<protein>
    <submittedName>
        <fullName evidence="1">Uncharacterized protein</fullName>
    </submittedName>
</protein>
<name>A0A3N2PK87_SODAK</name>
<accession>A0A3N2PK87</accession>
<dbReference type="EMBL" id="ML119062">
    <property type="protein sequence ID" value="ROT34919.1"/>
    <property type="molecule type" value="Genomic_DNA"/>
</dbReference>